<dbReference type="EMBL" id="CAJVQC010012058">
    <property type="protein sequence ID" value="CAG8634275.1"/>
    <property type="molecule type" value="Genomic_DNA"/>
</dbReference>
<dbReference type="Proteomes" id="UP000789920">
    <property type="component" value="Unassembled WGS sequence"/>
</dbReference>
<name>A0ACA9NCX1_9GLOM</name>
<sequence length="98" mass="11924">MHKDMHKKVYEDVHEDMREDMYKDVYNDPDLRITTMTEDPIQKIFEKIFVNDLWSCNSPVKKPYYSAKIYPIICYQCRNKEIYKPEKIVIDHYVVTVV</sequence>
<feature type="non-terminal residue" evidence="1">
    <location>
        <position position="98"/>
    </location>
</feature>
<organism evidence="1 2">
    <name type="scientific">Racocetra persica</name>
    <dbReference type="NCBI Taxonomy" id="160502"/>
    <lineage>
        <taxon>Eukaryota</taxon>
        <taxon>Fungi</taxon>
        <taxon>Fungi incertae sedis</taxon>
        <taxon>Mucoromycota</taxon>
        <taxon>Glomeromycotina</taxon>
        <taxon>Glomeromycetes</taxon>
        <taxon>Diversisporales</taxon>
        <taxon>Gigasporaceae</taxon>
        <taxon>Racocetra</taxon>
    </lineage>
</organism>
<keyword evidence="2" id="KW-1185">Reference proteome</keyword>
<gene>
    <name evidence="1" type="ORF">RPERSI_LOCUS7235</name>
</gene>
<comment type="caution">
    <text evidence="1">The sequence shown here is derived from an EMBL/GenBank/DDBJ whole genome shotgun (WGS) entry which is preliminary data.</text>
</comment>
<evidence type="ECO:0000313" key="1">
    <source>
        <dbReference type="EMBL" id="CAG8634275.1"/>
    </source>
</evidence>
<evidence type="ECO:0000313" key="2">
    <source>
        <dbReference type="Proteomes" id="UP000789920"/>
    </source>
</evidence>
<reference evidence="1" key="1">
    <citation type="submission" date="2021-06" db="EMBL/GenBank/DDBJ databases">
        <authorList>
            <person name="Kallberg Y."/>
            <person name="Tangrot J."/>
            <person name="Rosling A."/>
        </authorList>
    </citation>
    <scope>NUCLEOTIDE SEQUENCE</scope>
    <source>
        <strain evidence="1">MA461A</strain>
    </source>
</reference>
<protein>
    <submittedName>
        <fullName evidence="1">22411_t:CDS:1</fullName>
    </submittedName>
</protein>
<accession>A0ACA9NCX1</accession>
<proteinExistence type="predicted"/>